<keyword evidence="1" id="KW-0812">Transmembrane</keyword>
<protein>
    <submittedName>
        <fullName evidence="3">PEP-CTERM sorting domain-containing protein</fullName>
    </submittedName>
</protein>
<organism evidence="3 4">
    <name type="scientific">Kineobactrum salinum</name>
    <dbReference type="NCBI Taxonomy" id="2708301"/>
    <lineage>
        <taxon>Bacteria</taxon>
        <taxon>Pseudomonadati</taxon>
        <taxon>Pseudomonadota</taxon>
        <taxon>Gammaproteobacteria</taxon>
        <taxon>Cellvibrionales</taxon>
        <taxon>Halieaceae</taxon>
        <taxon>Kineobactrum</taxon>
    </lineage>
</organism>
<evidence type="ECO:0000256" key="1">
    <source>
        <dbReference type="SAM" id="Phobius"/>
    </source>
</evidence>
<evidence type="ECO:0000313" key="3">
    <source>
        <dbReference type="EMBL" id="QIB65453.1"/>
    </source>
</evidence>
<dbReference type="EMBL" id="CP048711">
    <property type="protein sequence ID" value="QIB65453.1"/>
    <property type="molecule type" value="Genomic_DNA"/>
</dbReference>
<dbReference type="Proteomes" id="UP000477680">
    <property type="component" value="Chromosome"/>
</dbReference>
<keyword evidence="2" id="KW-0732">Signal</keyword>
<feature type="transmembrane region" description="Helical" evidence="1">
    <location>
        <begin position="176"/>
        <end position="195"/>
    </location>
</feature>
<gene>
    <name evidence="3" type="ORF">G3T16_08600</name>
</gene>
<keyword evidence="4" id="KW-1185">Reference proteome</keyword>
<dbReference type="RefSeq" id="WP_163494692.1">
    <property type="nucleotide sequence ID" value="NZ_CP048711.1"/>
</dbReference>
<sequence length="204" mass="21453">MPSTFVRFFAVAGLTLFVSTAAQASLIVNGGFDAGLSGWTVDPASTTGVTWDSGTAHVGRPGPDGVAIFEQSFDIVAGTNSLFVGFDYQWQINRPSTPDFFLAELLYESTSGTEIETLVFEDSSSVAFNTTFDFSGIVQLAGLNAGPNNGTIRFTLTEDNSGAGSRIQLDNVAVNAVPLPATLLLVIVGLAGMTVRRKRFAAGK</sequence>
<accession>A0A6C0U0Y6</accession>
<evidence type="ECO:0000313" key="4">
    <source>
        <dbReference type="Proteomes" id="UP000477680"/>
    </source>
</evidence>
<keyword evidence="1" id="KW-0472">Membrane</keyword>
<name>A0A6C0U0Y6_9GAMM</name>
<keyword evidence="1" id="KW-1133">Transmembrane helix</keyword>
<dbReference type="KEGG" id="kim:G3T16_08600"/>
<feature type="chain" id="PRO_5025436607" evidence="2">
    <location>
        <begin position="25"/>
        <end position="204"/>
    </location>
</feature>
<proteinExistence type="predicted"/>
<evidence type="ECO:0000256" key="2">
    <source>
        <dbReference type="SAM" id="SignalP"/>
    </source>
</evidence>
<feature type="signal peptide" evidence="2">
    <location>
        <begin position="1"/>
        <end position="24"/>
    </location>
</feature>
<dbReference type="AlphaFoldDB" id="A0A6C0U0Y6"/>
<reference evidence="3 4" key="1">
    <citation type="submission" date="2020-02" db="EMBL/GenBank/DDBJ databases">
        <title>Genome sequencing for Kineobactrum sp. M2.</title>
        <authorList>
            <person name="Park S.-J."/>
        </authorList>
    </citation>
    <scope>NUCLEOTIDE SEQUENCE [LARGE SCALE GENOMIC DNA]</scope>
    <source>
        <strain evidence="3 4">M2</strain>
    </source>
</reference>